<comment type="caution">
    <text evidence="2">The sequence shown here is derived from an EMBL/GenBank/DDBJ whole genome shotgun (WGS) entry which is preliminary data.</text>
</comment>
<feature type="compositionally biased region" description="Polar residues" evidence="1">
    <location>
        <begin position="12"/>
        <end position="23"/>
    </location>
</feature>
<gene>
    <name evidence="2" type="ORF">FZEAL_10915</name>
</gene>
<keyword evidence="3" id="KW-1185">Reference proteome</keyword>
<reference evidence="2" key="1">
    <citation type="journal article" date="2020" name="BMC Genomics">
        <title>Correction to: Identification and distribution of gene clusters required for synthesis of sphingolipid metabolism inhibitors in diverse species of the filamentous fungus Fusarium.</title>
        <authorList>
            <person name="Kim H.S."/>
            <person name="Lohmar J.M."/>
            <person name="Busman M."/>
            <person name="Brown D.W."/>
            <person name="Naumann T.A."/>
            <person name="Divon H.H."/>
            <person name="Lysoe E."/>
            <person name="Uhlig S."/>
            <person name="Proctor R.H."/>
        </authorList>
    </citation>
    <scope>NUCLEOTIDE SEQUENCE</scope>
    <source>
        <strain evidence="2">NRRL 22465</strain>
    </source>
</reference>
<dbReference type="EMBL" id="JABEYC010001577">
    <property type="protein sequence ID" value="KAF4963802.1"/>
    <property type="molecule type" value="Genomic_DNA"/>
</dbReference>
<protein>
    <submittedName>
        <fullName evidence="2">Uncharacterized protein</fullName>
    </submittedName>
</protein>
<dbReference type="Gene3D" id="1.10.287.1490">
    <property type="match status" value="1"/>
</dbReference>
<feature type="compositionally biased region" description="Basic and acidic residues" evidence="1">
    <location>
        <begin position="243"/>
        <end position="266"/>
    </location>
</feature>
<feature type="compositionally biased region" description="Basic and acidic residues" evidence="1">
    <location>
        <begin position="306"/>
        <end position="317"/>
    </location>
</feature>
<proteinExistence type="predicted"/>
<name>A0A8H4TTK4_9HYPO</name>
<feature type="compositionally biased region" description="Basic and acidic residues" evidence="1">
    <location>
        <begin position="57"/>
        <end position="74"/>
    </location>
</feature>
<organism evidence="2 3">
    <name type="scientific">Fusarium zealandicum</name>
    <dbReference type="NCBI Taxonomy" id="1053134"/>
    <lineage>
        <taxon>Eukaryota</taxon>
        <taxon>Fungi</taxon>
        <taxon>Dikarya</taxon>
        <taxon>Ascomycota</taxon>
        <taxon>Pezizomycotina</taxon>
        <taxon>Sordariomycetes</taxon>
        <taxon>Hypocreomycetidae</taxon>
        <taxon>Hypocreales</taxon>
        <taxon>Nectriaceae</taxon>
        <taxon>Fusarium</taxon>
        <taxon>Fusarium staphyleae species complex</taxon>
    </lineage>
</organism>
<feature type="region of interest" description="Disordered" evidence="1">
    <location>
        <begin position="306"/>
        <end position="333"/>
    </location>
</feature>
<sequence>MAKDHDMGAERPNQQDQQPASSDQGQNEQPQQTTQTGESSQQGGQAQASELEQQASKYEEFRNARQAHGKEWWGEAHPVPPSGHQDRVLMFAKNPPPPTKEEIREQVEAYQAAMTNNLTQDADPMGVHLRSSTPPLERAEKQIQGLKTQGYDVTPELKKEIYDKFTLNSGLISALLEWMPGKDQVPVEHVRELVKMINRLQLTMSEEQTHQSREQKTLGDNFDDFQDEHKQLEQEFDDLQKKHEDLSKEKDDTDKKLQDKEKELQQLKENIPSETDEIEMEWLKEELTAAKSKVDNFAREIRQLKFQRDNAGDRSGEQDEQNQVANEELKAENTKLRAEINGLLGERTQLEAKIARTEDEQGVLLPGQP</sequence>
<evidence type="ECO:0000313" key="2">
    <source>
        <dbReference type="EMBL" id="KAF4963802.1"/>
    </source>
</evidence>
<feature type="region of interest" description="Disordered" evidence="1">
    <location>
        <begin position="1"/>
        <end position="85"/>
    </location>
</feature>
<dbReference type="OrthoDB" id="5091933at2759"/>
<feature type="region of interest" description="Disordered" evidence="1">
    <location>
        <begin position="243"/>
        <end position="274"/>
    </location>
</feature>
<feature type="compositionally biased region" description="Low complexity" evidence="1">
    <location>
        <begin position="24"/>
        <end position="56"/>
    </location>
</feature>
<evidence type="ECO:0000313" key="3">
    <source>
        <dbReference type="Proteomes" id="UP000635477"/>
    </source>
</evidence>
<dbReference type="Proteomes" id="UP000635477">
    <property type="component" value="Unassembled WGS sequence"/>
</dbReference>
<evidence type="ECO:0000256" key="1">
    <source>
        <dbReference type="SAM" id="MobiDB-lite"/>
    </source>
</evidence>
<reference evidence="2" key="2">
    <citation type="submission" date="2020-05" db="EMBL/GenBank/DDBJ databases">
        <authorList>
            <person name="Kim H.-S."/>
            <person name="Proctor R.H."/>
            <person name="Brown D.W."/>
        </authorList>
    </citation>
    <scope>NUCLEOTIDE SEQUENCE</scope>
    <source>
        <strain evidence="2">NRRL 22465</strain>
    </source>
</reference>
<dbReference type="AlphaFoldDB" id="A0A8H4TTK4"/>
<accession>A0A8H4TTK4</accession>